<evidence type="ECO:0000313" key="3">
    <source>
        <dbReference type="Proteomes" id="UP000015480"/>
    </source>
</evidence>
<evidence type="ECO:0000259" key="1">
    <source>
        <dbReference type="PROSITE" id="PS51664"/>
    </source>
</evidence>
<dbReference type="PANTHER" id="PTHR37809:SF1">
    <property type="entry name" value="RIBOSOMAL PROTEIN S12 METHYLTHIOTRANSFERASE ACCESSORY FACTOR YCAO"/>
    <property type="match status" value="1"/>
</dbReference>
<dbReference type="eggNOG" id="COG1944">
    <property type="taxonomic scope" value="Bacteria"/>
</dbReference>
<organism evidence="2 3">
    <name type="scientific">Paracoccus aminophilus JCM 7686</name>
    <dbReference type="NCBI Taxonomy" id="1367847"/>
    <lineage>
        <taxon>Bacteria</taxon>
        <taxon>Pseudomonadati</taxon>
        <taxon>Pseudomonadota</taxon>
        <taxon>Alphaproteobacteria</taxon>
        <taxon>Rhodobacterales</taxon>
        <taxon>Paracoccaceae</taxon>
        <taxon>Paracoccus</taxon>
    </lineage>
</organism>
<proteinExistence type="predicted"/>
<accession>S5YX96</accession>
<dbReference type="STRING" id="1367847.JCM7686_2795"/>
<dbReference type="PATRIC" id="fig|1367847.3.peg.2801"/>
<dbReference type="Proteomes" id="UP000015480">
    <property type="component" value="Chromosome"/>
</dbReference>
<dbReference type="InterPro" id="IPR003776">
    <property type="entry name" value="YcaO-like_dom"/>
</dbReference>
<dbReference type="Pfam" id="PF02624">
    <property type="entry name" value="YcaO"/>
    <property type="match status" value="1"/>
</dbReference>
<dbReference type="Gene3D" id="3.30.160.660">
    <property type="match status" value="1"/>
</dbReference>
<sequence>MAAETITPHDRFSAIPILSQLAQEGSAKGHRLGCHRRIPPAETVARLRPLLPAMGITRIADLTGLDRIGVPVAMVCRPNARSLAVSQGKGLTIEAATASGVMEAAEFYHAEHIELPLRLGSVNELSASLAFADLARLPRISDLFHPDLVMLWVEGWDLVSGAARWLPFESVRGNFTLPPPPGSGCFDCGTNGLASGNSTIEAICHAICELVERDGTALWHARGPEAQGATGLDLGSVDDPACREVLARLEAADFDVLVWETTTDLGIASFFALISDRRAPDQHLGLGAGTHPTREIALLRALTEAVQVRMTYISGARDDLTAAEYLPCERQRRARTAQRWREDHRAIRRFDAVPGQISDSFAEDLDWLLGRLGGAGLTEVVAVDLGKPALGLAVVRVVIAGLEGLHDHPAYQPGPRARAVLEGRA</sequence>
<dbReference type="PROSITE" id="PS51664">
    <property type="entry name" value="YCAO"/>
    <property type="match status" value="1"/>
</dbReference>
<feature type="domain" description="YcaO" evidence="1">
    <location>
        <begin position="88"/>
        <end position="425"/>
    </location>
</feature>
<protein>
    <recommendedName>
        <fullName evidence="1">YcaO domain-containing protein</fullName>
    </recommendedName>
</protein>
<dbReference type="NCBIfam" id="TIGR00702">
    <property type="entry name" value="YcaO-type kinase domain"/>
    <property type="match status" value="1"/>
</dbReference>
<dbReference type="AlphaFoldDB" id="S5YX96"/>
<name>S5YX96_PARAH</name>
<dbReference type="KEGG" id="pami:JCM7686_2795"/>
<reference evidence="2 3" key="1">
    <citation type="journal article" date="2014" name="BMC Genomics">
        <title>Architecture and functions of a multipartite genome of the methylotrophic bacterium Paracoccus aminophilus JCM 7686, containing primary and secondary chromids.</title>
        <authorList>
            <person name="Dziewit L."/>
            <person name="Czarnecki J."/>
            <person name="Wibberg D."/>
            <person name="Radlinska M."/>
            <person name="Mrozek P."/>
            <person name="Szymczak M."/>
            <person name="Schluter A."/>
            <person name="Puhler A."/>
            <person name="Bartosik D."/>
        </authorList>
    </citation>
    <scope>NUCLEOTIDE SEQUENCE [LARGE SCALE GENOMIC DNA]</scope>
    <source>
        <strain evidence="2">JCM 7686</strain>
    </source>
</reference>
<dbReference type="OrthoDB" id="109999at2"/>
<dbReference type="RefSeq" id="WP_020951489.1">
    <property type="nucleotide sequence ID" value="NC_022041.1"/>
</dbReference>
<dbReference type="Gene3D" id="3.30.40.250">
    <property type="match status" value="1"/>
</dbReference>
<keyword evidence="3" id="KW-1185">Reference proteome</keyword>
<dbReference type="EMBL" id="CP006650">
    <property type="protein sequence ID" value="AGT09851.1"/>
    <property type="molecule type" value="Genomic_DNA"/>
</dbReference>
<dbReference type="HOGENOM" id="CLU_056369_0_0_5"/>
<dbReference type="Gene3D" id="3.30.1330.230">
    <property type="match status" value="1"/>
</dbReference>
<gene>
    <name evidence="2" type="ORF">JCM7686_2795</name>
</gene>
<evidence type="ECO:0000313" key="2">
    <source>
        <dbReference type="EMBL" id="AGT09851.1"/>
    </source>
</evidence>
<dbReference type="PANTHER" id="PTHR37809">
    <property type="entry name" value="RIBOSOMAL PROTEIN S12 METHYLTHIOTRANSFERASE ACCESSORY FACTOR YCAO"/>
    <property type="match status" value="1"/>
</dbReference>